<proteinExistence type="predicted"/>
<gene>
    <name evidence="1" type="ORF">AWRI1631_42080</name>
</gene>
<evidence type="ECO:0000313" key="1">
    <source>
        <dbReference type="EMBL" id="EDZ73257.1"/>
    </source>
</evidence>
<accession>B5VFN6</accession>
<dbReference type="AlphaFoldDB" id="B5VFN6"/>
<dbReference type="EMBL" id="ABSV01000381">
    <property type="protein sequence ID" value="EDZ73257.1"/>
    <property type="molecule type" value="Genomic_DNA"/>
</dbReference>
<evidence type="ECO:0000313" key="2">
    <source>
        <dbReference type="Proteomes" id="UP000008988"/>
    </source>
</evidence>
<protein>
    <submittedName>
        <fullName evidence="1">Uncharacterized protein</fullName>
    </submittedName>
</protein>
<dbReference type="Proteomes" id="UP000008988">
    <property type="component" value="Unassembled WGS sequence"/>
</dbReference>
<name>B5VFN6_YEAS6</name>
<sequence length="149" mass="15886">MWSLSAMILAKTAPPMKTICFLLGGSSILTLNLSSLEGSLCKTLLNHNCFNSFSNLEGSPGYILEPPERTMALYRELLISTSADCTVLNNSSPTPGCSTSTKPGWNKHSGASNLSCPTLIVLPSGNSYDSTRAVVSLANFVSRSKSYET</sequence>
<comment type="caution">
    <text evidence="1">The sequence shown here is derived from an EMBL/GenBank/DDBJ whole genome shotgun (WGS) entry which is preliminary data.</text>
</comment>
<organism evidence="1 2">
    <name type="scientific">Saccharomyces cerevisiae (strain AWRI1631)</name>
    <name type="common">Baker's yeast</name>
    <dbReference type="NCBI Taxonomy" id="545124"/>
    <lineage>
        <taxon>Eukaryota</taxon>
        <taxon>Fungi</taxon>
        <taxon>Dikarya</taxon>
        <taxon>Ascomycota</taxon>
        <taxon>Saccharomycotina</taxon>
        <taxon>Saccharomycetes</taxon>
        <taxon>Saccharomycetales</taxon>
        <taxon>Saccharomycetaceae</taxon>
        <taxon>Saccharomyces</taxon>
    </lineage>
</organism>
<reference evidence="1 2" key="1">
    <citation type="journal article" date="2008" name="FEMS Yeast Res.">
        <title>Comparative genome analysis of a Saccharomyces cerevisiae wine strain.</title>
        <authorList>
            <person name="Borneman A.R."/>
            <person name="Forgan A.H."/>
            <person name="Pretorius I.S."/>
            <person name="Chambers P.J."/>
        </authorList>
    </citation>
    <scope>NUCLEOTIDE SEQUENCE [LARGE SCALE GENOMIC DNA]</scope>
    <source>
        <strain evidence="1 2">AWRI1631</strain>
    </source>
</reference>